<dbReference type="EMBL" id="AE010299">
    <property type="protein sequence ID" value="AAM04169.1"/>
    <property type="molecule type" value="Genomic_DNA"/>
</dbReference>
<sequence>MSSSMKQYKTIRLSKSVFSDLKALQKNGESIPDTIRRLNNDYSDCAEEIQYRYARDIMNDGSFIQYISITACDNSRYGLRYAEYFMTIGEEMNDIVRLPKDVLDEISWMPQHPDEIFNTTMFTLISIEKALMEWNEKDKK</sequence>
<reference evidence="1 2" key="1">
    <citation type="journal article" date="2002" name="Genome Res.">
        <title>The genome of Methanosarcina acetivorans reveals extensive metabolic and physiological diversity.</title>
        <authorList>
            <person name="Galagan J.E."/>
            <person name="Nusbaum C."/>
            <person name="Roy A."/>
            <person name="Endrizzi M.G."/>
            <person name="Macdonald P."/>
            <person name="FitzHugh W."/>
            <person name="Calvo S."/>
            <person name="Engels R."/>
            <person name="Smirnov S."/>
            <person name="Atnoor D."/>
            <person name="Brown A."/>
            <person name="Allen N."/>
            <person name="Naylor J."/>
            <person name="Stange-Thomann N."/>
            <person name="DeArellano K."/>
            <person name="Johnson R."/>
            <person name="Linton L."/>
            <person name="McEwan P."/>
            <person name="McKernan K."/>
            <person name="Talamas J."/>
            <person name="Tirrell A."/>
            <person name="Ye W."/>
            <person name="Zimmer A."/>
            <person name="Barber R.D."/>
            <person name="Cann I."/>
            <person name="Graham D.E."/>
            <person name="Grahame D.A."/>
            <person name="Guss A."/>
            <person name="Hedderich R."/>
            <person name="Ingram-Smith C."/>
            <person name="Kuettner C.H."/>
            <person name="Krzycki J.A."/>
            <person name="Leigh J.A."/>
            <person name="Li W."/>
            <person name="Liu J."/>
            <person name="Mukhopadhyay B."/>
            <person name="Reeve J.N."/>
            <person name="Smith K."/>
            <person name="Springer T.A."/>
            <person name="Umayam L.A."/>
            <person name="White O."/>
            <person name="White R.H."/>
            <person name="de Macario E.C."/>
            <person name="Ferry J.G."/>
            <person name="Jarrell K.F."/>
            <person name="Jing H."/>
            <person name="Macario A.J.L."/>
            <person name="Paulsen I."/>
            <person name="Pritchett M."/>
            <person name="Sowers K.R."/>
            <person name="Swanson R.V."/>
            <person name="Zinder S.H."/>
            <person name="Lander E."/>
            <person name="Metcalf W.W."/>
            <person name="Birren B."/>
        </authorList>
    </citation>
    <scope>NUCLEOTIDE SEQUENCE [LARGE SCALE GENOMIC DNA]</scope>
    <source>
        <strain evidence="2">ATCC 35395 / DSM 2834 / JCM 12185 / C2A</strain>
    </source>
</reference>
<dbReference type="EnsemblBacteria" id="AAM04169">
    <property type="protein sequence ID" value="AAM04169"/>
    <property type="gene ID" value="MA_0729"/>
</dbReference>
<dbReference type="Proteomes" id="UP000002487">
    <property type="component" value="Chromosome"/>
</dbReference>
<evidence type="ECO:0000313" key="1">
    <source>
        <dbReference type="EMBL" id="AAM04169.1"/>
    </source>
</evidence>
<gene>
    <name evidence="1" type="ordered locus">MA_0729</name>
</gene>
<protein>
    <submittedName>
        <fullName evidence="1">Uncharacterized protein</fullName>
    </submittedName>
</protein>
<proteinExistence type="predicted"/>
<dbReference type="AlphaFoldDB" id="Q8TSR6"/>
<evidence type="ECO:0000313" key="2">
    <source>
        <dbReference type="Proteomes" id="UP000002487"/>
    </source>
</evidence>
<keyword evidence="2" id="KW-1185">Reference proteome</keyword>
<dbReference type="InParanoid" id="Q8TSR6"/>
<accession>Q8TSR6</accession>
<name>Q8TSR6_METAC</name>
<organism evidence="1 2">
    <name type="scientific">Methanosarcina acetivorans (strain ATCC 35395 / DSM 2834 / JCM 12185 / C2A)</name>
    <dbReference type="NCBI Taxonomy" id="188937"/>
    <lineage>
        <taxon>Archaea</taxon>
        <taxon>Methanobacteriati</taxon>
        <taxon>Methanobacteriota</taxon>
        <taxon>Stenosarchaea group</taxon>
        <taxon>Methanomicrobia</taxon>
        <taxon>Methanosarcinales</taxon>
        <taxon>Methanosarcinaceae</taxon>
        <taxon>Methanosarcina</taxon>
    </lineage>
</organism>
<dbReference type="KEGG" id="mac:MA_0729"/>
<dbReference type="HOGENOM" id="CLU_2079401_0_0_2"/>